<name>A0AAD8RTS7_LOLMU</name>
<evidence type="ECO:0000256" key="1">
    <source>
        <dbReference type="ARBA" id="ARBA00022723"/>
    </source>
</evidence>
<evidence type="ECO:0000256" key="4">
    <source>
        <dbReference type="SAM" id="SignalP"/>
    </source>
</evidence>
<dbReference type="PANTHER" id="PTHR33021">
    <property type="entry name" value="BLUE COPPER PROTEIN"/>
    <property type="match status" value="1"/>
</dbReference>
<keyword evidence="1" id="KW-0479">Metal-binding</keyword>
<dbReference type="GO" id="GO:0005886">
    <property type="term" value="C:plasma membrane"/>
    <property type="evidence" value="ECO:0007669"/>
    <property type="project" value="TreeGrafter"/>
</dbReference>
<dbReference type="InterPro" id="IPR028871">
    <property type="entry name" value="BlueCu_1_BS"/>
</dbReference>
<dbReference type="Proteomes" id="UP001231189">
    <property type="component" value="Unassembled WGS sequence"/>
</dbReference>
<keyword evidence="3" id="KW-0325">Glycoprotein</keyword>
<dbReference type="PROSITE" id="PS51485">
    <property type="entry name" value="PHYTOCYANIN"/>
    <property type="match status" value="1"/>
</dbReference>
<comment type="caution">
    <text evidence="6">The sequence shown here is derived from an EMBL/GenBank/DDBJ whole genome shotgun (WGS) entry which is preliminary data.</text>
</comment>
<proteinExistence type="predicted"/>
<protein>
    <recommendedName>
        <fullName evidence="5">Phytocyanin domain-containing protein</fullName>
    </recommendedName>
</protein>
<evidence type="ECO:0000313" key="7">
    <source>
        <dbReference type="Proteomes" id="UP001231189"/>
    </source>
</evidence>
<organism evidence="6 7">
    <name type="scientific">Lolium multiflorum</name>
    <name type="common">Italian ryegrass</name>
    <name type="synonym">Lolium perenne subsp. multiflorum</name>
    <dbReference type="NCBI Taxonomy" id="4521"/>
    <lineage>
        <taxon>Eukaryota</taxon>
        <taxon>Viridiplantae</taxon>
        <taxon>Streptophyta</taxon>
        <taxon>Embryophyta</taxon>
        <taxon>Tracheophyta</taxon>
        <taxon>Spermatophyta</taxon>
        <taxon>Magnoliopsida</taxon>
        <taxon>Liliopsida</taxon>
        <taxon>Poales</taxon>
        <taxon>Poaceae</taxon>
        <taxon>BOP clade</taxon>
        <taxon>Pooideae</taxon>
        <taxon>Poodae</taxon>
        <taxon>Poeae</taxon>
        <taxon>Poeae Chloroplast Group 2 (Poeae type)</taxon>
        <taxon>Loliodinae</taxon>
        <taxon>Loliinae</taxon>
        <taxon>Lolium</taxon>
    </lineage>
</organism>
<reference evidence="6" key="1">
    <citation type="submission" date="2023-07" db="EMBL/GenBank/DDBJ databases">
        <title>A chromosome-level genome assembly of Lolium multiflorum.</title>
        <authorList>
            <person name="Chen Y."/>
            <person name="Copetti D."/>
            <person name="Kolliker R."/>
            <person name="Studer B."/>
        </authorList>
    </citation>
    <scope>NUCLEOTIDE SEQUENCE</scope>
    <source>
        <strain evidence="6">02402/16</strain>
        <tissue evidence="6">Leaf</tissue>
    </source>
</reference>
<dbReference type="InterPro" id="IPR008972">
    <property type="entry name" value="Cupredoxin"/>
</dbReference>
<feature type="domain" description="Phytocyanin" evidence="5">
    <location>
        <begin position="23"/>
        <end position="122"/>
    </location>
</feature>
<dbReference type="PANTHER" id="PTHR33021:SF439">
    <property type="entry name" value="OS09G0469300 PROTEIN"/>
    <property type="match status" value="1"/>
</dbReference>
<evidence type="ECO:0000256" key="2">
    <source>
        <dbReference type="ARBA" id="ARBA00023008"/>
    </source>
</evidence>
<dbReference type="EMBL" id="JAUUTY010000005">
    <property type="protein sequence ID" value="KAK1631550.1"/>
    <property type="molecule type" value="Genomic_DNA"/>
</dbReference>
<feature type="signal peptide" evidence="4">
    <location>
        <begin position="1"/>
        <end position="22"/>
    </location>
</feature>
<dbReference type="Pfam" id="PF02298">
    <property type="entry name" value="Cu_bind_like"/>
    <property type="match status" value="1"/>
</dbReference>
<dbReference type="FunFam" id="2.60.40.420:FF:000003">
    <property type="entry name" value="Blue copper"/>
    <property type="match status" value="1"/>
</dbReference>
<feature type="chain" id="PRO_5042061766" description="Phytocyanin domain-containing protein" evidence="4">
    <location>
        <begin position="23"/>
        <end position="166"/>
    </location>
</feature>
<gene>
    <name evidence="6" type="ORF">QYE76_005865</name>
</gene>
<evidence type="ECO:0000256" key="3">
    <source>
        <dbReference type="ARBA" id="ARBA00023180"/>
    </source>
</evidence>
<accession>A0AAD8RTS7</accession>
<sequence>MASSSAALVTLLVASCAAMAAATSYTVGDGKGWVIGVDYSGWTSGKSFAVGDKLVFTYTSKAHTVTEVSQSDYSSCSGSNALANDDSGATTVTLNTPGTHYYICNIPGHCAGGMKVAVTVGGGGSSGSGSSSGGGSITPSGAVLQVPAMGAVVAAAAGALIKVALF</sequence>
<evidence type="ECO:0000313" key="6">
    <source>
        <dbReference type="EMBL" id="KAK1631550.1"/>
    </source>
</evidence>
<keyword evidence="4" id="KW-0732">Signal</keyword>
<dbReference type="Gene3D" id="2.60.40.420">
    <property type="entry name" value="Cupredoxins - blue copper proteins"/>
    <property type="match status" value="1"/>
</dbReference>
<evidence type="ECO:0000259" key="5">
    <source>
        <dbReference type="PROSITE" id="PS51485"/>
    </source>
</evidence>
<dbReference type="CDD" id="cd04216">
    <property type="entry name" value="Phytocyanin"/>
    <property type="match status" value="1"/>
</dbReference>
<keyword evidence="2" id="KW-0186">Copper</keyword>
<dbReference type="PROSITE" id="PS00196">
    <property type="entry name" value="COPPER_BLUE"/>
    <property type="match status" value="1"/>
</dbReference>
<dbReference type="InterPro" id="IPR039391">
    <property type="entry name" value="Phytocyanin-like"/>
</dbReference>
<dbReference type="SUPFAM" id="SSF49503">
    <property type="entry name" value="Cupredoxins"/>
    <property type="match status" value="1"/>
</dbReference>
<dbReference type="GO" id="GO:0046872">
    <property type="term" value="F:metal ion binding"/>
    <property type="evidence" value="ECO:0007669"/>
    <property type="project" value="UniProtKB-KW"/>
</dbReference>
<dbReference type="AlphaFoldDB" id="A0AAD8RTS7"/>
<keyword evidence="7" id="KW-1185">Reference proteome</keyword>
<dbReference type="InterPro" id="IPR003245">
    <property type="entry name" value="Phytocyanin_dom"/>
</dbReference>
<dbReference type="GO" id="GO:0009055">
    <property type="term" value="F:electron transfer activity"/>
    <property type="evidence" value="ECO:0007669"/>
    <property type="project" value="InterPro"/>
</dbReference>